<evidence type="ECO:0000256" key="1">
    <source>
        <dbReference type="SAM" id="MobiDB-lite"/>
    </source>
</evidence>
<feature type="region of interest" description="Disordered" evidence="1">
    <location>
        <begin position="98"/>
        <end position="132"/>
    </location>
</feature>
<gene>
    <name evidence="2" type="ORF">FALBO_17408</name>
</gene>
<reference evidence="2 3" key="1">
    <citation type="submission" date="2020-01" db="EMBL/GenBank/DDBJ databases">
        <title>Identification and distribution of gene clusters putatively required for synthesis of sphingolipid metabolism inhibitors in phylogenetically diverse species of the filamentous fungus Fusarium.</title>
        <authorList>
            <person name="Kim H.-S."/>
            <person name="Busman M."/>
            <person name="Brown D.W."/>
            <person name="Divon H."/>
            <person name="Uhlig S."/>
            <person name="Proctor R.H."/>
        </authorList>
    </citation>
    <scope>NUCLEOTIDE SEQUENCE [LARGE SCALE GENOMIC DNA]</scope>
    <source>
        <strain evidence="2 3">NRRL 20459</strain>
    </source>
</reference>
<comment type="caution">
    <text evidence="2">The sequence shown here is derived from an EMBL/GenBank/DDBJ whole genome shotgun (WGS) entry which is preliminary data.</text>
</comment>
<proteinExistence type="predicted"/>
<keyword evidence="3" id="KW-1185">Reference proteome</keyword>
<sequence>TIQPITCALFPGPERGESIVQNVNQRKLPSDQRLNLETRPISPLPPPLNPRDRGSLVRRLNHPVMMLPASRSAAAMALRVKPSTTIIPFRTAAAAFSTNSRRDASALQTHSATSGLAKPRKEVPLPSEEGTKSVIQYAL</sequence>
<feature type="non-terminal residue" evidence="2">
    <location>
        <position position="139"/>
    </location>
</feature>
<protein>
    <submittedName>
        <fullName evidence="2">NADH-ubiquinone oxidoreductase subunit mitochondrial</fullName>
    </submittedName>
</protein>
<dbReference type="OrthoDB" id="5428626at2759"/>
<evidence type="ECO:0000313" key="3">
    <source>
        <dbReference type="Proteomes" id="UP000554235"/>
    </source>
</evidence>
<dbReference type="AlphaFoldDB" id="A0A8H4JTX4"/>
<dbReference type="Proteomes" id="UP000554235">
    <property type="component" value="Unassembled WGS sequence"/>
</dbReference>
<accession>A0A8H4JTX4</accession>
<name>A0A8H4JTX4_9HYPO</name>
<organism evidence="2 3">
    <name type="scientific">Fusarium albosuccineum</name>
    <dbReference type="NCBI Taxonomy" id="1237068"/>
    <lineage>
        <taxon>Eukaryota</taxon>
        <taxon>Fungi</taxon>
        <taxon>Dikarya</taxon>
        <taxon>Ascomycota</taxon>
        <taxon>Pezizomycotina</taxon>
        <taxon>Sordariomycetes</taxon>
        <taxon>Hypocreomycetidae</taxon>
        <taxon>Hypocreales</taxon>
        <taxon>Nectriaceae</taxon>
        <taxon>Fusarium</taxon>
        <taxon>Fusarium decemcellulare species complex</taxon>
    </lineage>
</organism>
<keyword evidence="2" id="KW-0830">Ubiquinone</keyword>
<dbReference type="EMBL" id="JAADYS010004029">
    <property type="protein sequence ID" value="KAF4437479.1"/>
    <property type="molecule type" value="Genomic_DNA"/>
</dbReference>
<feature type="region of interest" description="Disordered" evidence="1">
    <location>
        <begin position="34"/>
        <end position="54"/>
    </location>
</feature>
<feature type="non-terminal residue" evidence="2">
    <location>
        <position position="1"/>
    </location>
</feature>
<evidence type="ECO:0000313" key="2">
    <source>
        <dbReference type="EMBL" id="KAF4437479.1"/>
    </source>
</evidence>